<reference evidence="1" key="1">
    <citation type="submission" date="2024-02" db="EMBL/GenBank/DDBJ databases">
        <authorList>
            <consortium name="ELIXIR-Norway"/>
            <consortium name="Elixir Norway"/>
        </authorList>
    </citation>
    <scope>NUCLEOTIDE SEQUENCE</scope>
</reference>
<dbReference type="PANTHER" id="PTHR36311:SF1">
    <property type="entry name" value="PHOTOSYSTEM I SUBUNIT O"/>
    <property type="match status" value="1"/>
</dbReference>
<dbReference type="InterPro" id="IPR017498">
    <property type="entry name" value="PSI_PsaO"/>
</dbReference>
<accession>A0ABP0TFG0</accession>
<dbReference type="PANTHER" id="PTHR36311">
    <property type="entry name" value="PHOTOSYSTEM I SUBUNIT O"/>
    <property type="match status" value="1"/>
</dbReference>
<dbReference type="Pfam" id="PF22832">
    <property type="entry name" value="PsaO_TMD"/>
    <property type="match status" value="1"/>
</dbReference>
<organism evidence="1 2">
    <name type="scientific">Sphagnum troendelagicum</name>
    <dbReference type="NCBI Taxonomy" id="128251"/>
    <lineage>
        <taxon>Eukaryota</taxon>
        <taxon>Viridiplantae</taxon>
        <taxon>Streptophyta</taxon>
        <taxon>Embryophyta</taxon>
        <taxon>Bryophyta</taxon>
        <taxon>Sphagnophytina</taxon>
        <taxon>Sphagnopsida</taxon>
        <taxon>Sphagnales</taxon>
        <taxon>Sphagnaceae</taxon>
        <taxon>Sphagnum</taxon>
    </lineage>
</organism>
<evidence type="ECO:0000313" key="1">
    <source>
        <dbReference type="EMBL" id="CAK9195067.1"/>
    </source>
</evidence>
<proteinExistence type="predicted"/>
<gene>
    <name evidence="1" type="ORF">CSSPTR1EN2_LOCUS2839</name>
</gene>
<evidence type="ECO:0000313" key="2">
    <source>
        <dbReference type="Proteomes" id="UP001497512"/>
    </source>
</evidence>
<keyword evidence="2" id="KW-1185">Reference proteome</keyword>
<protein>
    <submittedName>
        <fullName evidence="1">Uncharacterized protein</fullName>
    </submittedName>
</protein>
<sequence length="135" mass="14774">MLAVRWQQQNGSCSNGDSSCHRTTWLIFSFFTESFTFQGIWTSFSTEPDARPPHGAAFRTGDRSTFMTPLQPNRPSLHVTFNTDWLCKDLSVVGLGLIGWIAPFSIPVINGNSLTGKAKDAGGQNESSSCNRAAE</sequence>
<dbReference type="Proteomes" id="UP001497512">
    <property type="component" value="Chromosome 10"/>
</dbReference>
<dbReference type="EMBL" id="OZ019902">
    <property type="protein sequence ID" value="CAK9195067.1"/>
    <property type="molecule type" value="Genomic_DNA"/>
</dbReference>
<name>A0ABP0TFG0_9BRYO</name>